<keyword evidence="1 2" id="KW-0479">Metal-binding</keyword>
<dbReference type="Pfam" id="PF01400">
    <property type="entry name" value="Astacin"/>
    <property type="match status" value="1"/>
</dbReference>
<dbReference type="OMA" id="NLQSPNC"/>
<organism evidence="4 5">
    <name type="scientific">Daphnia pulex</name>
    <name type="common">Water flea</name>
    <dbReference type="NCBI Taxonomy" id="6669"/>
    <lineage>
        <taxon>Eukaryota</taxon>
        <taxon>Metazoa</taxon>
        <taxon>Ecdysozoa</taxon>
        <taxon>Arthropoda</taxon>
        <taxon>Crustacea</taxon>
        <taxon>Branchiopoda</taxon>
        <taxon>Diplostraca</taxon>
        <taxon>Cladocera</taxon>
        <taxon>Anomopoda</taxon>
        <taxon>Daphniidae</taxon>
        <taxon>Daphnia</taxon>
    </lineage>
</organism>
<feature type="signal peptide" evidence="2">
    <location>
        <begin position="1"/>
        <end position="24"/>
    </location>
</feature>
<dbReference type="SUPFAM" id="SSF55486">
    <property type="entry name" value="Metalloproteases ('zincins'), catalytic domain"/>
    <property type="match status" value="1"/>
</dbReference>
<dbReference type="CDD" id="cd04280">
    <property type="entry name" value="ZnMc_astacin_like"/>
    <property type="match status" value="1"/>
</dbReference>
<dbReference type="eggNOG" id="KOG3714">
    <property type="taxonomic scope" value="Eukaryota"/>
</dbReference>
<dbReference type="InterPro" id="IPR034035">
    <property type="entry name" value="Astacin-like_dom"/>
</dbReference>
<feature type="disulfide bond" evidence="1">
    <location>
        <begin position="138"/>
        <end position="293"/>
    </location>
</feature>
<dbReference type="Proteomes" id="UP000000305">
    <property type="component" value="Unassembled WGS sequence"/>
</dbReference>
<feature type="binding site" evidence="1">
    <location>
        <position position="195"/>
    </location>
    <ligand>
        <name>Zn(2+)</name>
        <dbReference type="ChEBI" id="CHEBI:29105"/>
        <note>catalytic</note>
    </ligand>
</feature>
<dbReference type="PRINTS" id="PR00480">
    <property type="entry name" value="ASTACIN"/>
</dbReference>
<feature type="binding site" evidence="1">
    <location>
        <position position="191"/>
    </location>
    <ligand>
        <name>Zn(2+)</name>
        <dbReference type="ChEBI" id="CHEBI:29105"/>
        <note>catalytic</note>
    </ligand>
</feature>
<name>E9GD68_DAPPU</name>
<dbReference type="GO" id="GO:0004222">
    <property type="term" value="F:metalloendopeptidase activity"/>
    <property type="evidence" value="ECO:0000318"/>
    <property type="project" value="GO_Central"/>
</dbReference>
<protein>
    <recommendedName>
        <fullName evidence="2">Metalloendopeptidase</fullName>
        <ecNumber evidence="2">3.4.24.-</ecNumber>
    </recommendedName>
</protein>
<dbReference type="PhylomeDB" id="E9GD68"/>
<accession>E9GD68</accession>
<dbReference type="PROSITE" id="PS51864">
    <property type="entry name" value="ASTACIN"/>
    <property type="match status" value="1"/>
</dbReference>
<proteinExistence type="predicted"/>
<gene>
    <name evidence="4" type="ORF">DAPPUDRAFT_223736</name>
</gene>
<reference evidence="4 5" key="1">
    <citation type="journal article" date="2011" name="Science">
        <title>The ecoresponsive genome of Daphnia pulex.</title>
        <authorList>
            <person name="Colbourne J.K."/>
            <person name="Pfrender M.E."/>
            <person name="Gilbert D."/>
            <person name="Thomas W.K."/>
            <person name="Tucker A."/>
            <person name="Oakley T.H."/>
            <person name="Tokishita S."/>
            <person name="Aerts A."/>
            <person name="Arnold G.J."/>
            <person name="Basu M.K."/>
            <person name="Bauer D.J."/>
            <person name="Caceres C.E."/>
            <person name="Carmel L."/>
            <person name="Casola C."/>
            <person name="Choi J.H."/>
            <person name="Detter J.C."/>
            <person name="Dong Q."/>
            <person name="Dusheyko S."/>
            <person name="Eads B.D."/>
            <person name="Frohlich T."/>
            <person name="Geiler-Samerotte K.A."/>
            <person name="Gerlach D."/>
            <person name="Hatcher P."/>
            <person name="Jogdeo S."/>
            <person name="Krijgsveld J."/>
            <person name="Kriventseva E.V."/>
            <person name="Kultz D."/>
            <person name="Laforsch C."/>
            <person name="Lindquist E."/>
            <person name="Lopez J."/>
            <person name="Manak J.R."/>
            <person name="Muller J."/>
            <person name="Pangilinan J."/>
            <person name="Patwardhan R.P."/>
            <person name="Pitluck S."/>
            <person name="Pritham E.J."/>
            <person name="Rechtsteiner A."/>
            <person name="Rho M."/>
            <person name="Rogozin I.B."/>
            <person name="Sakarya O."/>
            <person name="Salamov A."/>
            <person name="Schaack S."/>
            <person name="Shapiro H."/>
            <person name="Shiga Y."/>
            <person name="Skalitzky C."/>
            <person name="Smith Z."/>
            <person name="Souvorov A."/>
            <person name="Sung W."/>
            <person name="Tang Z."/>
            <person name="Tsuchiya D."/>
            <person name="Tu H."/>
            <person name="Vos H."/>
            <person name="Wang M."/>
            <person name="Wolf Y.I."/>
            <person name="Yamagata H."/>
            <person name="Yamada T."/>
            <person name="Ye Y."/>
            <person name="Shaw J.R."/>
            <person name="Andrews J."/>
            <person name="Crease T.J."/>
            <person name="Tang H."/>
            <person name="Lucas S.M."/>
            <person name="Robertson H.M."/>
            <person name="Bork P."/>
            <person name="Koonin E.V."/>
            <person name="Zdobnov E.M."/>
            <person name="Grigoriev I.V."/>
            <person name="Lynch M."/>
            <person name="Boore J.L."/>
        </authorList>
    </citation>
    <scope>NUCLEOTIDE SEQUENCE [LARGE SCALE GENOMIC DNA]</scope>
</reference>
<evidence type="ECO:0000259" key="3">
    <source>
        <dbReference type="PROSITE" id="PS51864"/>
    </source>
</evidence>
<dbReference type="HOGENOM" id="CLU_017286_2_1_1"/>
<dbReference type="GO" id="GO:0005615">
    <property type="term" value="C:extracellular space"/>
    <property type="evidence" value="ECO:0000318"/>
    <property type="project" value="GO_Central"/>
</dbReference>
<keyword evidence="5" id="KW-1185">Reference proteome</keyword>
<dbReference type="EC" id="3.4.24.-" evidence="2"/>
<sequence length="297" mass="32888">MTNTLSMILAISGVACFWFGSVTASPVIKFAVNPINENRPYERSSTNFVAGKPLTEELLKGDFSNIGKEIRNEFIPWDKQDTTLHEGDIKLFGDKNAILGSSYRWPNAHIPYEISADYTPDQRTVIAFAMSTYHNNTCIRFVPRTCEKNYIRIYKSGGGCWSYVGMINIGAQNVSLDDGCIASWAPGVVMHELMHSAGFFHEHTRPDRDTYVTINFANILSQYVTSNFNIMSSSQVTTLGLAYDYGSVMHYPQNAFAINSAIPTITPLIGNPTIGQRAGFSSLDLQKLNTLYCAASG</sequence>
<dbReference type="PANTHER" id="PTHR10127">
    <property type="entry name" value="DISCOIDIN, CUB, EGF, LAMININ , AND ZINC METALLOPROTEASE DOMAIN CONTAINING"/>
    <property type="match status" value="1"/>
</dbReference>
<dbReference type="GO" id="GO:0006508">
    <property type="term" value="P:proteolysis"/>
    <property type="evidence" value="ECO:0007669"/>
    <property type="project" value="UniProtKB-KW"/>
</dbReference>
<dbReference type="InParanoid" id="E9GD68"/>
<comment type="cofactor">
    <cofactor evidence="1 2">
        <name>Zn(2+)</name>
        <dbReference type="ChEBI" id="CHEBI:29105"/>
    </cofactor>
    <text evidence="1 2">Binds 1 zinc ion per subunit.</text>
</comment>
<evidence type="ECO:0000313" key="5">
    <source>
        <dbReference type="Proteomes" id="UP000000305"/>
    </source>
</evidence>
<dbReference type="FunFam" id="3.40.390.10:FF:000066">
    <property type="entry name" value="Metalloendopeptidase"/>
    <property type="match status" value="1"/>
</dbReference>
<keyword evidence="1 2" id="KW-0645">Protease</keyword>
<keyword evidence="2" id="KW-0732">Signal</keyword>
<dbReference type="KEGG" id="dpx:DAPPUDRAFT_223736"/>
<feature type="active site" evidence="1">
    <location>
        <position position="192"/>
    </location>
</feature>
<keyword evidence="1 2" id="KW-0378">Hydrolase</keyword>
<feature type="binding site" evidence="1">
    <location>
        <position position="201"/>
    </location>
    <ligand>
        <name>Zn(2+)</name>
        <dbReference type="ChEBI" id="CHEBI:29105"/>
        <note>catalytic</note>
    </ligand>
</feature>
<feature type="domain" description="Peptidase M12A" evidence="3">
    <location>
        <begin position="96"/>
        <end position="294"/>
    </location>
</feature>
<feature type="chain" id="PRO_5005128554" description="Metalloendopeptidase" evidence="2">
    <location>
        <begin position="25"/>
        <end position="297"/>
    </location>
</feature>
<dbReference type="InterPro" id="IPR024079">
    <property type="entry name" value="MetalloPept_cat_dom_sf"/>
</dbReference>
<dbReference type="Gene3D" id="3.40.390.10">
    <property type="entry name" value="Collagenase (Catalytic Domain)"/>
    <property type="match status" value="1"/>
</dbReference>
<dbReference type="EMBL" id="GL732539">
    <property type="protein sequence ID" value="EFX82683.1"/>
    <property type="molecule type" value="Genomic_DNA"/>
</dbReference>
<evidence type="ECO:0000313" key="4">
    <source>
        <dbReference type="EMBL" id="EFX82683.1"/>
    </source>
</evidence>
<dbReference type="FunCoup" id="E9GD68">
    <property type="interactions" value="2"/>
</dbReference>
<dbReference type="InterPro" id="IPR001506">
    <property type="entry name" value="Peptidase_M12A"/>
</dbReference>
<evidence type="ECO:0000256" key="2">
    <source>
        <dbReference type="RuleBase" id="RU361183"/>
    </source>
</evidence>
<dbReference type="OrthoDB" id="291007at2759"/>
<keyword evidence="1 2" id="KW-0862">Zinc</keyword>
<keyword evidence="1" id="KW-1015">Disulfide bond</keyword>
<dbReference type="InterPro" id="IPR006026">
    <property type="entry name" value="Peptidase_Metallo"/>
</dbReference>
<dbReference type="GO" id="GO:0008270">
    <property type="term" value="F:zinc ion binding"/>
    <property type="evidence" value="ECO:0007669"/>
    <property type="project" value="UniProtKB-UniRule"/>
</dbReference>
<dbReference type="PANTHER" id="PTHR10127:SF883">
    <property type="entry name" value="ZINC METALLOPROTEINASE NAS-8"/>
    <property type="match status" value="1"/>
</dbReference>
<dbReference type="AlphaFoldDB" id="E9GD68"/>
<evidence type="ECO:0000256" key="1">
    <source>
        <dbReference type="PROSITE-ProRule" id="PRU01211"/>
    </source>
</evidence>
<keyword evidence="1 2" id="KW-0482">Metalloprotease</keyword>
<comment type="caution">
    <text evidence="1">Lacks conserved residue(s) required for the propagation of feature annotation.</text>
</comment>
<dbReference type="SMART" id="SM00235">
    <property type="entry name" value="ZnMc"/>
    <property type="match status" value="1"/>
</dbReference>